<dbReference type="Pfam" id="PF00551">
    <property type="entry name" value="Formyl_trans_N"/>
    <property type="match status" value="1"/>
</dbReference>
<evidence type="ECO:0000256" key="1">
    <source>
        <dbReference type="ARBA" id="ARBA00012261"/>
    </source>
</evidence>
<evidence type="ECO:0000259" key="2">
    <source>
        <dbReference type="Pfam" id="PF00551"/>
    </source>
</evidence>
<dbReference type="InterPro" id="IPR036477">
    <property type="entry name" value="Formyl_transf_N_sf"/>
</dbReference>
<dbReference type="STRING" id="1618356.UU93_C0003G0004"/>
<evidence type="ECO:0000313" key="3">
    <source>
        <dbReference type="EMBL" id="KKS32996.1"/>
    </source>
</evidence>
<reference evidence="3 4" key="1">
    <citation type="journal article" date="2015" name="Nature">
        <title>rRNA introns, odd ribosomes, and small enigmatic genomes across a large radiation of phyla.</title>
        <authorList>
            <person name="Brown C.T."/>
            <person name="Hug L.A."/>
            <person name="Thomas B.C."/>
            <person name="Sharon I."/>
            <person name="Castelle C.J."/>
            <person name="Singh A."/>
            <person name="Wilkins M.J."/>
            <person name="Williams K.H."/>
            <person name="Banfield J.F."/>
        </authorList>
    </citation>
    <scope>NUCLEOTIDE SEQUENCE [LARGE SCALE GENOMIC DNA]</scope>
</reference>
<dbReference type="GO" id="GO:0005829">
    <property type="term" value="C:cytosol"/>
    <property type="evidence" value="ECO:0007669"/>
    <property type="project" value="TreeGrafter"/>
</dbReference>
<keyword evidence="3" id="KW-0808">Transferase</keyword>
<organism evidence="3 4">
    <name type="scientific">Candidatus Amesbacteria bacterium GW2011_GWA2_42_12</name>
    <dbReference type="NCBI Taxonomy" id="1618356"/>
    <lineage>
        <taxon>Bacteria</taxon>
        <taxon>Candidatus Amesiibacteriota</taxon>
    </lineage>
</organism>
<dbReference type="SUPFAM" id="SSF53328">
    <property type="entry name" value="Formyltransferase"/>
    <property type="match status" value="1"/>
</dbReference>
<dbReference type="PANTHER" id="PTHR11138">
    <property type="entry name" value="METHIONYL-TRNA FORMYLTRANSFERASE"/>
    <property type="match status" value="1"/>
</dbReference>
<dbReference type="CDD" id="cd08646">
    <property type="entry name" value="FMT_core_Met-tRNA-FMT_N"/>
    <property type="match status" value="1"/>
</dbReference>
<sequence>MALQPIVFFGSSPFSIIVLNRILNTEHRISAVITTEDKPVGRHLKLTPNPVKVLAEKNNIPVYTSLLSFPSPMSNGVRDEKLEKFLDVGEGAGGEVLGLVAAYGQIIKPEVLDQFHGQIYNIHPSLLPKYRGPSPLQQQILDGVTDTGVTIIQLDAQMDHGPIVAVAHDNILPDDTTQTLGNRLFEKGAELFLNTSPLSFPSPMSNEVRDEKFEKFFDVGEGLGVRYTSQDHSQATYTKKLTRQDGFLPWEEFNKLITSHDPTQNHHDPHLSRLFRAYFPWPGVWTLNPQGKRVKLVSLNPLSVL</sequence>
<dbReference type="GO" id="GO:0004479">
    <property type="term" value="F:methionyl-tRNA formyltransferase activity"/>
    <property type="evidence" value="ECO:0007669"/>
    <property type="project" value="UniProtKB-EC"/>
</dbReference>
<dbReference type="InterPro" id="IPR002376">
    <property type="entry name" value="Formyl_transf_N"/>
</dbReference>
<dbReference type="Proteomes" id="UP000034160">
    <property type="component" value="Unassembled WGS sequence"/>
</dbReference>
<feature type="domain" description="Formyl transferase N-terminal" evidence="2">
    <location>
        <begin position="7"/>
        <end position="193"/>
    </location>
</feature>
<evidence type="ECO:0000313" key="4">
    <source>
        <dbReference type="Proteomes" id="UP000034160"/>
    </source>
</evidence>
<dbReference type="Gene3D" id="3.40.50.12230">
    <property type="match status" value="1"/>
</dbReference>
<gene>
    <name evidence="3" type="ORF">UU93_C0003G0004</name>
</gene>
<comment type="caution">
    <text evidence="3">The sequence shown here is derived from an EMBL/GenBank/DDBJ whole genome shotgun (WGS) entry which is preliminary data.</text>
</comment>
<name>A0A0G1AFU4_9BACT</name>
<dbReference type="AlphaFoldDB" id="A0A0G1AFU4"/>
<accession>A0A0G1AFU4</accession>
<dbReference type="PANTHER" id="PTHR11138:SF5">
    <property type="entry name" value="METHIONYL-TRNA FORMYLTRANSFERASE, MITOCHONDRIAL"/>
    <property type="match status" value="1"/>
</dbReference>
<proteinExistence type="predicted"/>
<dbReference type="EC" id="2.1.2.9" evidence="1"/>
<protein>
    <recommendedName>
        <fullName evidence="1">methionyl-tRNA formyltransferase</fullName>
        <ecNumber evidence="1">2.1.2.9</ecNumber>
    </recommendedName>
</protein>
<dbReference type="InterPro" id="IPR041711">
    <property type="entry name" value="Met-tRNA-FMT_N"/>
</dbReference>
<dbReference type="EMBL" id="LCCN01000003">
    <property type="protein sequence ID" value="KKS32996.1"/>
    <property type="molecule type" value="Genomic_DNA"/>
</dbReference>